<evidence type="ECO:0000256" key="1">
    <source>
        <dbReference type="ARBA" id="ARBA00022908"/>
    </source>
</evidence>
<dbReference type="GO" id="GO:0006310">
    <property type="term" value="P:DNA recombination"/>
    <property type="evidence" value="ECO:0007669"/>
    <property type="project" value="UniProtKB-KW"/>
</dbReference>
<keyword evidence="1" id="KW-0229">DNA integration</keyword>
<evidence type="ECO:0000259" key="6">
    <source>
        <dbReference type="PROSITE" id="PS51900"/>
    </source>
</evidence>
<dbReference type="GO" id="GO:0015074">
    <property type="term" value="P:DNA integration"/>
    <property type="evidence" value="ECO:0007669"/>
    <property type="project" value="UniProtKB-KW"/>
</dbReference>
<evidence type="ECO:0000256" key="4">
    <source>
        <dbReference type="PROSITE-ProRule" id="PRU01248"/>
    </source>
</evidence>
<sequence length="311" mass="35767">MDIQGWKQRFLEYTEIEKGRSLKTVENYDRYLLRFIRFAKVKRPEDITQDLVREYRLWLNRQSAHEGKKGVPSSALKKRTQNYYLIALRAFLKYLAREGVSVVSPEKIELAKTPEHELDLISSQDLRRLLSAPTGESISALRDRAILELFFSTGLRVSELCGLSRDIDLDRDEFSIRGKGEKVRLVFLSDTAKKAVKDYLAKRTDVDDALFIHIGRGDEKGLAKDKGSLRLTPRSVERLVRHYAVKLGISKKVTPHVLRHSFATDLLENGADLRSVQALLGHANITTTQIYTHVTDQRLKEVYKKYHSGKR</sequence>
<dbReference type="NCBIfam" id="NF040815">
    <property type="entry name" value="recomb_XerA_Arch"/>
    <property type="match status" value="1"/>
</dbReference>
<dbReference type="InterPro" id="IPR002104">
    <property type="entry name" value="Integrase_catalytic"/>
</dbReference>
<keyword evidence="3" id="KW-0233">DNA recombination</keyword>
<dbReference type="AlphaFoldDB" id="A0A1G2DF43"/>
<evidence type="ECO:0000259" key="5">
    <source>
        <dbReference type="PROSITE" id="PS51898"/>
    </source>
</evidence>
<dbReference type="Pfam" id="PF00589">
    <property type="entry name" value="Phage_integrase"/>
    <property type="match status" value="1"/>
</dbReference>
<dbReference type="Pfam" id="PF02899">
    <property type="entry name" value="Phage_int_SAM_1"/>
    <property type="match status" value="1"/>
</dbReference>
<evidence type="ECO:0000256" key="2">
    <source>
        <dbReference type="ARBA" id="ARBA00023125"/>
    </source>
</evidence>
<evidence type="ECO:0000313" key="7">
    <source>
        <dbReference type="EMBL" id="OGZ12267.1"/>
    </source>
</evidence>
<keyword evidence="2 4" id="KW-0238">DNA-binding</keyword>
<organism evidence="7 8">
    <name type="scientific">Candidatus Lloydbacteria bacterium RIFCSPHIGHO2_02_FULL_54_17</name>
    <dbReference type="NCBI Taxonomy" id="1798664"/>
    <lineage>
        <taxon>Bacteria</taxon>
        <taxon>Candidatus Lloydiibacteriota</taxon>
    </lineage>
</organism>
<evidence type="ECO:0000256" key="3">
    <source>
        <dbReference type="ARBA" id="ARBA00023172"/>
    </source>
</evidence>
<dbReference type="EMBL" id="MHLO01000021">
    <property type="protein sequence ID" value="OGZ12267.1"/>
    <property type="molecule type" value="Genomic_DNA"/>
</dbReference>
<dbReference type="GO" id="GO:0003677">
    <property type="term" value="F:DNA binding"/>
    <property type="evidence" value="ECO:0007669"/>
    <property type="project" value="UniProtKB-UniRule"/>
</dbReference>
<dbReference type="Gene3D" id="1.10.150.130">
    <property type="match status" value="1"/>
</dbReference>
<dbReference type="PANTHER" id="PTHR30349:SF81">
    <property type="entry name" value="TYROSINE RECOMBINASE XERC"/>
    <property type="match status" value="1"/>
</dbReference>
<protein>
    <recommendedName>
        <fullName evidence="9">Tyrosine recombinase XerC</fullName>
    </recommendedName>
</protein>
<dbReference type="InterPro" id="IPR013762">
    <property type="entry name" value="Integrase-like_cat_sf"/>
</dbReference>
<dbReference type="InterPro" id="IPR050090">
    <property type="entry name" value="Tyrosine_recombinase_XerCD"/>
</dbReference>
<dbReference type="Proteomes" id="UP000178636">
    <property type="component" value="Unassembled WGS sequence"/>
</dbReference>
<feature type="domain" description="Tyr recombinase" evidence="5">
    <location>
        <begin position="116"/>
        <end position="304"/>
    </location>
</feature>
<dbReference type="InterPro" id="IPR004107">
    <property type="entry name" value="Integrase_SAM-like_N"/>
</dbReference>
<feature type="domain" description="Core-binding (CB)" evidence="6">
    <location>
        <begin position="1"/>
        <end position="96"/>
    </location>
</feature>
<gene>
    <name evidence="7" type="ORF">A3C93_03960</name>
</gene>
<dbReference type="PROSITE" id="PS51898">
    <property type="entry name" value="TYR_RECOMBINASE"/>
    <property type="match status" value="1"/>
</dbReference>
<dbReference type="PANTHER" id="PTHR30349">
    <property type="entry name" value="PHAGE INTEGRASE-RELATED"/>
    <property type="match status" value="1"/>
</dbReference>
<reference evidence="7 8" key="1">
    <citation type="journal article" date="2016" name="Nat. Commun.">
        <title>Thousands of microbial genomes shed light on interconnected biogeochemical processes in an aquifer system.</title>
        <authorList>
            <person name="Anantharaman K."/>
            <person name="Brown C.T."/>
            <person name="Hug L.A."/>
            <person name="Sharon I."/>
            <person name="Castelle C.J."/>
            <person name="Probst A.J."/>
            <person name="Thomas B.C."/>
            <person name="Singh A."/>
            <person name="Wilkins M.J."/>
            <person name="Karaoz U."/>
            <person name="Brodie E.L."/>
            <person name="Williams K.H."/>
            <person name="Hubbard S.S."/>
            <person name="Banfield J.F."/>
        </authorList>
    </citation>
    <scope>NUCLEOTIDE SEQUENCE [LARGE SCALE GENOMIC DNA]</scope>
</reference>
<proteinExistence type="predicted"/>
<name>A0A1G2DF43_9BACT</name>
<accession>A0A1G2DF43</accession>
<dbReference type="CDD" id="cd00798">
    <property type="entry name" value="INT_XerDC_C"/>
    <property type="match status" value="1"/>
</dbReference>
<evidence type="ECO:0000313" key="8">
    <source>
        <dbReference type="Proteomes" id="UP000178636"/>
    </source>
</evidence>
<dbReference type="STRING" id="1798664.A3C93_03960"/>
<dbReference type="InterPro" id="IPR044068">
    <property type="entry name" value="CB"/>
</dbReference>
<dbReference type="InterPro" id="IPR010998">
    <property type="entry name" value="Integrase_recombinase_N"/>
</dbReference>
<evidence type="ECO:0008006" key="9">
    <source>
        <dbReference type="Google" id="ProtNLM"/>
    </source>
</evidence>
<dbReference type="Gene3D" id="1.10.443.10">
    <property type="entry name" value="Intergrase catalytic core"/>
    <property type="match status" value="1"/>
</dbReference>
<dbReference type="InterPro" id="IPR011010">
    <property type="entry name" value="DNA_brk_join_enz"/>
</dbReference>
<comment type="caution">
    <text evidence="7">The sequence shown here is derived from an EMBL/GenBank/DDBJ whole genome shotgun (WGS) entry which is preliminary data.</text>
</comment>
<dbReference type="PROSITE" id="PS51900">
    <property type="entry name" value="CB"/>
    <property type="match status" value="1"/>
</dbReference>
<dbReference type="SUPFAM" id="SSF56349">
    <property type="entry name" value="DNA breaking-rejoining enzymes"/>
    <property type="match status" value="1"/>
</dbReference>